<protein>
    <submittedName>
        <fullName evidence="4">Uncharacterized protein</fullName>
    </submittedName>
</protein>
<dbReference type="RefSeq" id="WP_114448561.1">
    <property type="nucleotide sequence ID" value="NZ_QPHM01000001.1"/>
</dbReference>
<dbReference type="Proteomes" id="UP000252189">
    <property type="component" value="Unassembled WGS sequence"/>
</dbReference>
<evidence type="ECO:0000259" key="2">
    <source>
        <dbReference type="Pfam" id="PF03925"/>
    </source>
</evidence>
<dbReference type="Pfam" id="PF10544">
    <property type="entry name" value="T5orf172"/>
    <property type="match status" value="1"/>
</dbReference>
<dbReference type="EMBL" id="QPHM01000001">
    <property type="protein sequence ID" value="RCU47011.1"/>
    <property type="molecule type" value="Genomic_DNA"/>
</dbReference>
<sequence length="232" mass="26580">MTDIVYAIRISNMEYSGLKIMDVKIGKSTNIDNTLSQYSRGNRNIELLDMWRPNPEKNLSTTENGVHEIAENYSYDRQSEKFVFLQSGYQEFADTVNKVLRNTTKEELGETDETPSQSSKDDYTGTTPAVIKILGDTHDVTNWTETLQTATSRILQDVEDQKKITEISGRKRDYFVEKGDESALVAPKRIPETDLFVETNFSANDVNRIIEQVLNKYGYDSSQLEIYTEEEN</sequence>
<evidence type="ECO:0000256" key="1">
    <source>
        <dbReference type="SAM" id="MobiDB-lite"/>
    </source>
</evidence>
<dbReference type="InterPro" id="IPR018306">
    <property type="entry name" value="Phage_T5_Orf172_DNA-bd"/>
</dbReference>
<proteinExistence type="predicted"/>
<keyword evidence="5" id="KW-1185">Reference proteome</keyword>
<dbReference type="GO" id="GO:0003677">
    <property type="term" value="F:DNA binding"/>
    <property type="evidence" value="ECO:0007669"/>
    <property type="project" value="InterPro"/>
</dbReference>
<evidence type="ECO:0000313" key="5">
    <source>
        <dbReference type="Proteomes" id="UP000252189"/>
    </source>
</evidence>
<accession>A0A368NBZ9</accession>
<gene>
    <name evidence="4" type="ORF">DU504_06655</name>
</gene>
<dbReference type="Gene3D" id="1.20.1380.10">
    <property type="entry name" value="Replication modulator SeqA, C-terminal DNA-binding domain"/>
    <property type="match status" value="1"/>
</dbReference>
<organism evidence="4 5">
    <name type="scientific">Haloplanus salinus</name>
    <dbReference type="NCBI Taxonomy" id="1126245"/>
    <lineage>
        <taxon>Archaea</taxon>
        <taxon>Methanobacteriati</taxon>
        <taxon>Methanobacteriota</taxon>
        <taxon>Stenosarchaea group</taxon>
        <taxon>Halobacteria</taxon>
        <taxon>Halobacteriales</taxon>
        <taxon>Haloferacaceae</taxon>
        <taxon>Haloplanus</taxon>
    </lineage>
</organism>
<feature type="domain" description="Replication modulator SeqA C-terminal DNA-binding" evidence="2">
    <location>
        <begin position="160"/>
        <end position="225"/>
    </location>
</feature>
<comment type="caution">
    <text evidence="4">The sequence shown here is derived from an EMBL/GenBank/DDBJ whole genome shotgun (WGS) entry which is preliminary data.</text>
</comment>
<dbReference type="InterPro" id="IPR026577">
    <property type="entry name" value="SeqA_DNA-bd_C"/>
</dbReference>
<dbReference type="Pfam" id="PF03925">
    <property type="entry name" value="SeqA"/>
    <property type="match status" value="1"/>
</dbReference>
<name>A0A368NBZ9_9EURY</name>
<evidence type="ECO:0000259" key="3">
    <source>
        <dbReference type="Pfam" id="PF10544"/>
    </source>
</evidence>
<feature type="domain" description="Bacteriophage T5 Orf172 DNA-binding" evidence="3">
    <location>
        <begin position="4"/>
        <end position="82"/>
    </location>
</feature>
<reference evidence="4 5" key="1">
    <citation type="submission" date="2018-07" db="EMBL/GenBank/DDBJ databases">
        <title>Genome sequences of Haloplanus salinus JCM 18368T.</title>
        <authorList>
            <person name="Kim Y.B."/>
            <person name="Roh S.W."/>
        </authorList>
    </citation>
    <scope>NUCLEOTIDE SEQUENCE [LARGE SCALE GENOMIC DNA]</scope>
    <source>
        <strain evidence="4 5">JCM 18368</strain>
    </source>
</reference>
<dbReference type="InterPro" id="IPR036835">
    <property type="entry name" value="SeqA_DNA-bd_C_sf"/>
</dbReference>
<dbReference type="SUPFAM" id="SSF82808">
    <property type="entry name" value="Replication modulator SeqA, C-terminal DNA-binding domain"/>
    <property type="match status" value="1"/>
</dbReference>
<dbReference type="AlphaFoldDB" id="A0A368NBZ9"/>
<dbReference type="OrthoDB" id="321256at2157"/>
<evidence type="ECO:0000313" key="4">
    <source>
        <dbReference type="EMBL" id="RCU47011.1"/>
    </source>
</evidence>
<feature type="region of interest" description="Disordered" evidence="1">
    <location>
        <begin position="105"/>
        <end position="125"/>
    </location>
</feature>